<evidence type="ECO:0000256" key="7">
    <source>
        <dbReference type="ARBA" id="ARBA00023056"/>
    </source>
</evidence>
<feature type="domain" description="Glycosyl transferase family 1" evidence="9">
    <location>
        <begin position="296"/>
        <end position="442"/>
    </location>
</feature>
<accession>F2NFW4</accession>
<dbReference type="HOGENOM" id="CLU_009583_18_2_7"/>
<dbReference type="KEGG" id="dao:Desac_2412"/>
<dbReference type="Proteomes" id="UP000000483">
    <property type="component" value="Chromosome"/>
</dbReference>
<dbReference type="GO" id="GO:0004373">
    <property type="term" value="F:alpha-1,4-glucan glucosyltransferase (UDP-glucose donor) activity"/>
    <property type="evidence" value="ECO:0007669"/>
    <property type="project" value="InterPro"/>
</dbReference>
<dbReference type="NCBIfam" id="NF001899">
    <property type="entry name" value="PRK00654.1-2"/>
    <property type="match status" value="1"/>
</dbReference>
<protein>
    <recommendedName>
        <fullName evidence="8">Glycogen synthase</fullName>
        <ecNumber evidence="8">2.4.1.21</ecNumber>
    </recommendedName>
    <alternativeName>
        <fullName evidence="8">Starch [bacterial glycogen] synthase</fullName>
    </alternativeName>
</protein>
<comment type="pathway">
    <text evidence="3 8">Glycan biosynthesis; glycogen biosynthesis.</text>
</comment>
<evidence type="ECO:0000256" key="1">
    <source>
        <dbReference type="ARBA" id="ARBA00001478"/>
    </source>
</evidence>
<evidence type="ECO:0000256" key="2">
    <source>
        <dbReference type="ARBA" id="ARBA00002764"/>
    </source>
</evidence>
<keyword evidence="5 8" id="KW-0328">Glycosyltransferase</keyword>
<dbReference type="RefSeq" id="WP_013707342.1">
    <property type="nucleotide sequence ID" value="NC_015388.1"/>
</dbReference>
<dbReference type="Gene3D" id="3.40.50.2000">
    <property type="entry name" value="Glycogen Phosphorylase B"/>
    <property type="match status" value="2"/>
</dbReference>
<reference evidence="12" key="2">
    <citation type="submission" date="2011-03" db="EMBL/GenBank/DDBJ databases">
        <title>The complete genome of Desulfobacca acetoxidans DSM 11109.</title>
        <authorList>
            <consortium name="US DOE Joint Genome Institute (JGI-PGF)"/>
            <person name="Lucas S."/>
            <person name="Copeland A."/>
            <person name="Lapidus A."/>
            <person name="Bruce D."/>
            <person name="Goodwin L."/>
            <person name="Pitluck S."/>
            <person name="Peters L."/>
            <person name="Kyrpides N."/>
            <person name="Mavromatis K."/>
            <person name="Ivanova N."/>
            <person name="Ovchinnikova G."/>
            <person name="Teshima H."/>
            <person name="Detter J.C."/>
            <person name="Han C."/>
            <person name="Land M."/>
            <person name="Hauser L."/>
            <person name="Markowitz V."/>
            <person name="Cheng J.-F."/>
            <person name="Hugenholtz P."/>
            <person name="Woyke T."/>
            <person name="Wu D."/>
            <person name="Spring S."/>
            <person name="Schueler E."/>
            <person name="Brambilla E."/>
            <person name="Klenk H.-P."/>
            <person name="Eisen J.A."/>
        </authorList>
    </citation>
    <scope>NUCLEOTIDE SEQUENCE [LARGE SCALE GENOMIC DNA]</scope>
    <source>
        <strain evidence="12">ATCC 700848 / DSM 11109 / ASRB2</strain>
    </source>
</reference>
<evidence type="ECO:0000313" key="11">
    <source>
        <dbReference type="EMBL" id="AEB10233.1"/>
    </source>
</evidence>
<dbReference type="CDD" id="cd03791">
    <property type="entry name" value="GT5_Glycogen_synthase_DULL1-like"/>
    <property type="match status" value="1"/>
</dbReference>
<gene>
    <name evidence="8" type="primary">glgA</name>
    <name evidence="11" type="ordered locus">Desac_2412</name>
</gene>
<feature type="binding site" evidence="8">
    <location>
        <position position="15"/>
    </location>
    <ligand>
        <name>ADP-alpha-D-glucose</name>
        <dbReference type="ChEBI" id="CHEBI:57498"/>
    </ligand>
</feature>
<dbReference type="AlphaFoldDB" id="F2NFW4"/>
<evidence type="ECO:0000313" key="12">
    <source>
        <dbReference type="Proteomes" id="UP000000483"/>
    </source>
</evidence>
<comment type="similarity">
    <text evidence="4 8">Belongs to the glycosyltransferase 1 family. Bacterial/plant glycogen synthase subfamily.</text>
</comment>
<reference evidence="11 12" key="1">
    <citation type="journal article" date="2011" name="Stand. Genomic Sci.">
        <title>Complete genome sequence of the acetate-degrading sulfate reducer Desulfobacca acetoxidans type strain (ASRB2).</title>
        <authorList>
            <person name="Goker M."/>
            <person name="Teshima H."/>
            <person name="Lapidus A."/>
            <person name="Nolan M."/>
            <person name="Lucas S."/>
            <person name="Hammon N."/>
            <person name="Deshpande S."/>
            <person name="Cheng J.F."/>
            <person name="Tapia R."/>
            <person name="Han C."/>
            <person name="Goodwin L."/>
            <person name="Pitluck S."/>
            <person name="Huntemann M."/>
            <person name="Liolios K."/>
            <person name="Ivanova N."/>
            <person name="Pagani I."/>
            <person name="Mavromatis K."/>
            <person name="Ovchinikova G."/>
            <person name="Pati A."/>
            <person name="Chen A."/>
            <person name="Palaniappan K."/>
            <person name="Land M."/>
            <person name="Hauser L."/>
            <person name="Brambilla E.M."/>
            <person name="Rohde M."/>
            <person name="Spring S."/>
            <person name="Detter J.C."/>
            <person name="Woyke T."/>
            <person name="Bristow J."/>
            <person name="Eisen J.A."/>
            <person name="Markowitz V."/>
            <person name="Hugenholtz P."/>
            <person name="Kyrpides N.C."/>
            <person name="Klenk H.P."/>
        </authorList>
    </citation>
    <scope>NUCLEOTIDE SEQUENCE [LARGE SCALE GENOMIC DNA]</scope>
    <source>
        <strain evidence="12">ATCC 700848 / DSM 11109 / ASRB2</strain>
    </source>
</reference>
<proteinExistence type="inferred from homology"/>
<dbReference type="EC" id="2.4.1.21" evidence="8"/>
<dbReference type="eggNOG" id="COG0297">
    <property type="taxonomic scope" value="Bacteria"/>
</dbReference>
<dbReference type="EMBL" id="CP002629">
    <property type="protein sequence ID" value="AEB10233.1"/>
    <property type="molecule type" value="Genomic_DNA"/>
</dbReference>
<dbReference type="STRING" id="880072.Desac_2412"/>
<evidence type="ECO:0000256" key="3">
    <source>
        <dbReference type="ARBA" id="ARBA00004964"/>
    </source>
</evidence>
<keyword evidence="7 8" id="KW-0320">Glycogen biosynthesis</keyword>
<dbReference type="PANTHER" id="PTHR45825:SF11">
    <property type="entry name" value="ALPHA AMYLASE DOMAIN-CONTAINING PROTEIN"/>
    <property type="match status" value="1"/>
</dbReference>
<dbReference type="SUPFAM" id="SSF53756">
    <property type="entry name" value="UDP-Glycosyltransferase/glycogen phosphorylase"/>
    <property type="match status" value="1"/>
</dbReference>
<dbReference type="GO" id="GO:0005978">
    <property type="term" value="P:glycogen biosynthetic process"/>
    <property type="evidence" value="ECO:0007669"/>
    <property type="project" value="UniProtKB-UniRule"/>
</dbReference>
<dbReference type="GO" id="GO:0005829">
    <property type="term" value="C:cytosol"/>
    <property type="evidence" value="ECO:0007669"/>
    <property type="project" value="TreeGrafter"/>
</dbReference>
<name>F2NFW4_DESAR</name>
<feature type="domain" description="Starch synthase catalytic" evidence="10">
    <location>
        <begin position="2"/>
        <end position="241"/>
    </location>
</feature>
<comment type="function">
    <text evidence="2 8">Synthesizes alpha-1,4-glucan chains using ADP-glucose.</text>
</comment>
<keyword evidence="6 8" id="KW-0808">Transferase</keyword>
<dbReference type="Pfam" id="PF00534">
    <property type="entry name" value="Glycos_transf_1"/>
    <property type="match status" value="1"/>
</dbReference>
<dbReference type="HAMAP" id="MF_00484">
    <property type="entry name" value="Glycogen_synth"/>
    <property type="match status" value="1"/>
</dbReference>
<dbReference type="OrthoDB" id="9808590at2"/>
<dbReference type="InterPro" id="IPR001296">
    <property type="entry name" value="Glyco_trans_1"/>
</dbReference>
<evidence type="ECO:0000256" key="6">
    <source>
        <dbReference type="ARBA" id="ARBA00022679"/>
    </source>
</evidence>
<sequence>MRILIVSPEANPFARAGALAEIIYGLAKALSQRGDQVAVVLPLYRQVKESSWDLKPTGTSISIPLSIKTLTTDIYTTRLDPGLDFYFIGQDSLYDREGLYGTQFGDYQDNAERFIFFSRAVPELLNALKLHFDVCHCHEWQTGLVPVYIKTLYQDSPYCKNLATVYSVHNVGYQGIFWHYDMALTGLGWELFTPNLLEYYGKINLEKGGLVTADIINTVSQTYRQEILTPEFGFGLEGVFQERAADLYGILNGVDYEHWDPAHDAYLAAPYDARNLAGKDHCKLDLIQHYGLKVSLDQPLIGMTTRLRERKGLDLVREIMPQLTDANIGFVLQGTGEERYQYAFMELQKRYPASVGVKIGYSEETAHKIIAGSDIFLMPSRYEPCGLDQLYCLRYGTIPVVRATGGLKETVVEYDPVSGQGTGFTFSNFDSLELWMAIQRAIALYGNRPSWDLLRRQAMQQEFSWLHAAGQYQELYRKAVQKKLTQAPRDI</sequence>
<keyword evidence="12" id="KW-1185">Reference proteome</keyword>
<evidence type="ECO:0000256" key="4">
    <source>
        <dbReference type="ARBA" id="ARBA00010281"/>
    </source>
</evidence>
<comment type="catalytic activity">
    <reaction evidence="1 8">
        <text>[(1-&gt;4)-alpha-D-glucosyl](n) + ADP-alpha-D-glucose = [(1-&gt;4)-alpha-D-glucosyl](n+1) + ADP + H(+)</text>
        <dbReference type="Rhea" id="RHEA:18189"/>
        <dbReference type="Rhea" id="RHEA-COMP:9584"/>
        <dbReference type="Rhea" id="RHEA-COMP:9587"/>
        <dbReference type="ChEBI" id="CHEBI:15378"/>
        <dbReference type="ChEBI" id="CHEBI:15444"/>
        <dbReference type="ChEBI" id="CHEBI:57498"/>
        <dbReference type="ChEBI" id="CHEBI:456216"/>
        <dbReference type="EC" id="2.4.1.21"/>
    </reaction>
</comment>
<organism evidence="11 12">
    <name type="scientific">Desulfobacca acetoxidans (strain ATCC 700848 / DSM 11109 / ASRB2)</name>
    <dbReference type="NCBI Taxonomy" id="880072"/>
    <lineage>
        <taxon>Bacteria</taxon>
        <taxon>Pseudomonadati</taxon>
        <taxon>Thermodesulfobacteriota</taxon>
        <taxon>Desulfobaccia</taxon>
        <taxon>Desulfobaccales</taxon>
        <taxon>Desulfobaccaceae</taxon>
        <taxon>Desulfobacca</taxon>
    </lineage>
</organism>
<dbReference type="PANTHER" id="PTHR45825">
    <property type="entry name" value="GRANULE-BOUND STARCH SYNTHASE 1, CHLOROPLASTIC/AMYLOPLASTIC"/>
    <property type="match status" value="1"/>
</dbReference>
<dbReference type="NCBIfam" id="TIGR02095">
    <property type="entry name" value="glgA"/>
    <property type="match status" value="1"/>
</dbReference>
<dbReference type="Pfam" id="PF08323">
    <property type="entry name" value="Glyco_transf_5"/>
    <property type="match status" value="1"/>
</dbReference>
<dbReference type="GO" id="GO:0009011">
    <property type="term" value="F:alpha-1,4-glucan glucosyltransferase (ADP-glucose donor) activity"/>
    <property type="evidence" value="ECO:0007669"/>
    <property type="project" value="UniProtKB-UniRule"/>
</dbReference>
<evidence type="ECO:0000259" key="9">
    <source>
        <dbReference type="Pfam" id="PF00534"/>
    </source>
</evidence>
<dbReference type="InterPro" id="IPR011835">
    <property type="entry name" value="GS/SS"/>
</dbReference>
<evidence type="ECO:0000256" key="5">
    <source>
        <dbReference type="ARBA" id="ARBA00022676"/>
    </source>
</evidence>
<dbReference type="UniPathway" id="UPA00164"/>
<evidence type="ECO:0000259" key="10">
    <source>
        <dbReference type="Pfam" id="PF08323"/>
    </source>
</evidence>
<evidence type="ECO:0000256" key="8">
    <source>
        <dbReference type="HAMAP-Rule" id="MF_00484"/>
    </source>
</evidence>
<dbReference type="InterPro" id="IPR013534">
    <property type="entry name" value="Starch_synth_cat_dom"/>
</dbReference>